<feature type="compositionally biased region" description="Polar residues" evidence="7">
    <location>
        <begin position="654"/>
        <end position="668"/>
    </location>
</feature>
<evidence type="ECO:0000256" key="1">
    <source>
        <dbReference type="ARBA" id="ARBA00006820"/>
    </source>
</evidence>
<comment type="catalytic activity">
    <reaction evidence="6">
        <text>L-glutamyl-[protein] + L-glutamate + ATP = gamma-L-glutamyl-L-glutamyl-[protein] + ADP + phosphate + H(+)</text>
        <dbReference type="Rhea" id="RHEA:60144"/>
        <dbReference type="Rhea" id="RHEA-COMP:10208"/>
        <dbReference type="Rhea" id="RHEA-COMP:15517"/>
        <dbReference type="ChEBI" id="CHEBI:15378"/>
        <dbReference type="ChEBI" id="CHEBI:29973"/>
        <dbReference type="ChEBI" id="CHEBI:29985"/>
        <dbReference type="ChEBI" id="CHEBI:30616"/>
        <dbReference type="ChEBI" id="CHEBI:43474"/>
        <dbReference type="ChEBI" id="CHEBI:143622"/>
        <dbReference type="ChEBI" id="CHEBI:456216"/>
    </reaction>
    <physiologicalReaction direction="left-to-right" evidence="6">
        <dbReference type="Rhea" id="RHEA:60145"/>
    </physiologicalReaction>
</comment>
<evidence type="ECO:0000313" key="8">
    <source>
        <dbReference type="EMBL" id="CAI9567238.1"/>
    </source>
</evidence>
<proteinExistence type="inferred from homology"/>
<organism evidence="8 9">
    <name type="scientific">Staurois parvus</name>
    <dbReference type="NCBI Taxonomy" id="386267"/>
    <lineage>
        <taxon>Eukaryota</taxon>
        <taxon>Metazoa</taxon>
        <taxon>Chordata</taxon>
        <taxon>Craniata</taxon>
        <taxon>Vertebrata</taxon>
        <taxon>Euteleostomi</taxon>
        <taxon>Amphibia</taxon>
        <taxon>Batrachia</taxon>
        <taxon>Anura</taxon>
        <taxon>Neobatrachia</taxon>
        <taxon>Ranoidea</taxon>
        <taxon>Ranidae</taxon>
        <taxon>Staurois</taxon>
    </lineage>
</organism>
<dbReference type="Gene3D" id="3.30.470.20">
    <property type="entry name" value="ATP-grasp fold, B domain"/>
    <property type="match status" value="1"/>
</dbReference>
<keyword evidence="4" id="KW-0067">ATP-binding</keyword>
<evidence type="ECO:0000256" key="3">
    <source>
        <dbReference type="ARBA" id="ARBA00022741"/>
    </source>
</evidence>
<evidence type="ECO:0000313" key="9">
    <source>
        <dbReference type="Proteomes" id="UP001162483"/>
    </source>
</evidence>
<dbReference type="EMBL" id="CATNWA010014090">
    <property type="protein sequence ID" value="CAI9567238.1"/>
    <property type="molecule type" value="Genomic_DNA"/>
</dbReference>
<comment type="similarity">
    <text evidence="1">Belongs to the tubulin--tyrosine ligase family.</text>
</comment>
<evidence type="ECO:0000256" key="5">
    <source>
        <dbReference type="ARBA" id="ARBA00041448"/>
    </source>
</evidence>
<gene>
    <name evidence="8" type="ORF">SPARVUS_LOCUS6504256</name>
</gene>
<evidence type="ECO:0000256" key="6">
    <source>
        <dbReference type="ARBA" id="ARBA00049274"/>
    </source>
</evidence>
<dbReference type="PROSITE" id="PS51221">
    <property type="entry name" value="TTL"/>
    <property type="match status" value="1"/>
</dbReference>
<keyword evidence="9" id="KW-1185">Reference proteome</keyword>
<feature type="region of interest" description="Disordered" evidence="7">
    <location>
        <begin position="637"/>
        <end position="688"/>
    </location>
</feature>
<accession>A0ABN9D4N3</accession>
<reference evidence="8" key="1">
    <citation type="submission" date="2023-05" db="EMBL/GenBank/DDBJ databases">
        <authorList>
            <person name="Stuckert A."/>
        </authorList>
    </citation>
    <scope>NUCLEOTIDE SEQUENCE</scope>
</reference>
<feature type="compositionally biased region" description="Acidic residues" evidence="7">
    <location>
        <begin position="439"/>
        <end position="455"/>
    </location>
</feature>
<name>A0ABN9D4N3_9NEOB</name>
<feature type="compositionally biased region" description="Pro residues" evidence="7">
    <location>
        <begin position="465"/>
        <end position="475"/>
    </location>
</feature>
<evidence type="ECO:0000256" key="4">
    <source>
        <dbReference type="ARBA" id="ARBA00022840"/>
    </source>
</evidence>
<comment type="caution">
    <text evidence="8">The sequence shown here is derived from an EMBL/GenBank/DDBJ whole genome shotgun (WGS) entry which is preliminary data.</text>
</comment>
<keyword evidence="3" id="KW-0547">Nucleotide-binding</keyword>
<feature type="region of interest" description="Disordered" evidence="7">
    <location>
        <begin position="307"/>
        <end position="329"/>
    </location>
</feature>
<evidence type="ECO:0000256" key="2">
    <source>
        <dbReference type="ARBA" id="ARBA00022598"/>
    </source>
</evidence>
<dbReference type="Proteomes" id="UP001162483">
    <property type="component" value="Unassembled WGS sequence"/>
</dbReference>
<dbReference type="PANTHER" id="PTHR12241">
    <property type="entry name" value="TUBULIN POLYGLUTAMYLASE"/>
    <property type="match status" value="1"/>
</dbReference>
<sequence length="688" mass="76719">MCPSSCVRSLSLLSCVMEISQTVSLWSQCAFCVSVLMSVVVGELRTVKSSQVLEYGPLLSCYVLTPSFLSLFQPSQISLEDNILVSRYISIPLLIDGFKFDVRLYVLITSYDPLVIYLYEEGLTRFATVRYDRAAKNIKNQFMHLTNYSVNKKSGDYVSCDDPEVEDYGNKWSMSAMLRYLKQEGKDTAGLMSQVEDLIIKTVISGELPIAAACKSFLANRGNCFELYGFDVLIDSNMKPWLLEVNLSPSLACDAPLDMKVKASMISDMLTLVGVECQDPLQRPGRGGVMLHDKRVHKAQRQRPLSASDIDMGLQAGGRDKSGNRTSSTLGLSTEEVKILHKVQEEEARRGGYVRIFPRHDTWSLYGSFLEHKTSMNYMLATHLFPDRTVISHKCDTRPKLHAALYERKLLSLQMRKARKHGLVRRAGLSHPPEGSTTEQEEEDEAEEEEVEEIPDPSSLEPQTVPLPPSPPPPRVSILEILQKGENLSKVQARWAFSTYLQRVQNRLQRQQDSEKPLPKEEEQMELVMRFLQRAASNLQRSVCVTLPGRSVPLQERRQLLANQLGDFITLYNQETQEMSIPDCPDSASKGVDPADFQAFISEASECELEEVLTFYTHKNKSASVFLGGSASVPQGVGQPGTLDGVMDRKPENGNLNLQQQAGSQSRSVPAGARVSETADISAASLSL</sequence>
<keyword evidence="2" id="KW-0436">Ligase</keyword>
<feature type="region of interest" description="Disordered" evidence="7">
    <location>
        <begin position="422"/>
        <end position="477"/>
    </location>
</feature>
<dbReference type="Pfam" id="PF03133">
    <property type="entry name" value="TTL"/>
    <property type="match status" value="1"/>
</dbReference>
<dbReference type="SUPFAM" id="SSF56059">
    <property type="entry name" value="Glutathione synthetase ATP-binding domain-like"/>
    <property type="match status" value="1"/>
</dbReference>
<protein>
    <recommendedName>
        <fullName evidence="5">Tubulin--tyrosine ligase-like protein 5</fullName>
    </recommendedName>
</protein>
<dbReference type="PANTHER" id="PTHR12241:SF145">
    <property type="entry name" value="TUBULIN POLYGLUTAMYLASE TTLL5"/>
    <property type="match status" value="1"/>
</dbReference>
<dbReference type="InterPro" id="IPR004344">
    <property type="entry name" value="TTL/TTLL_fam"/>
</dbReference>
<evidence type="ECO:0000256" key="7">
    <source>
        <dbReference type="SAM" id="MobiDB-lite"/>
    </source>
</evidence>